<evidence type="ECO:0000313" key="3">
    <source>
        <dbReference type="EMBL" id="QWZ07070.1"/>
    </source>
</evidence>
<name>A0A975XZ56_9ACTN</name>
<evidence type="ECO:0000256" key="1">
    <source>
        <dbReference type="ARBA" id="ARBA00006484"/>
    </source>
</evidence>
<evidence type="ECO:0000256" key="2">
    <source>
        <dbReference type="ARBA" id="ARBA00023002"/>
    </source>
</evidence>
<dbReference type="NCBIfam" id="NF040491">
    <property type="entry name" value="SDR_subfam_4"/>
    <property type="match status" value="1"/>
</dbReference>
<keyword evidence="2 3" id="KW-0560">Oxidoreductase</keyword>
<comment type="similarity">
    <text evidence="1">Belongs to the short-chain dehydrogenases/reductases (SDR) family.</text>
</comment>
<dbReference type="InterPro" id="IPR030981">
    <property type="entry name" value="SDR_subfam_2"/>
</dbReference>
<dbReference type="Pfam" id="PF13561">
    <property type="entry name" value="adh_short_C2"/>
    <property type="match status" value="1"/>
</dbReference>
<organism evidence="3 4">
    <name type="scientific">Nocardioides panacis</name>
    <dbReference type="NCBI Taxonomy" id="2849501"/>
    <lineage>
        <taxon>Bacteria</taxon>
        <taxon>Bacillati</taxon>
        <taxon>Actinomycetota</taxon>
        <taxon>Actinomycetes</taxon>
        <taxon>Propionibacteriales</taxon>
        <taxon>Nocardioidaceae</taxon>
        <taxon>Nocardioides</taxon>
    </lineage>
</organism>
<dbReference type="NCBIfam" id="TIGR04504">
    <property type="entry name" value="SDR_subfam_2"/>
    <property type="match status" value="1"/>
</dbReference>
<dbReference type="AlphaFoldDB" id="A0A975XZ56"/>
<dbReference type="PROSITE" id="PS00061">
    <property type="entry name" value="ADH_SHORT"/>
    <property type="match status" value="1"/>
</dbReference>
<dbReference type="RefSeq" id="WP_216938581.1">
    <property type="nucleotide sequence ID" value="NZ_CP077062.1"/>
</dbReference>
<dbReference type="GO" id="GO:0016491">
    <property type="term" value="F:oxidoreductase activity"/>
    <property type="evidence" value="ECO:0007669"/>
    <property type="project" value="UniProtKB-KW"/>
</dbReference>
<dbReference type="KEGG" id="nps:KRR39_16385"/>
<sequence>MTAPPVAPPTALVTGAARGIGAAVVRRLLDRGFVVHALDACAGADGGTAYPLASPADLDAVVALDPARVVPVVADVRDLAALHRAAQAAVDAHGSLDVVVAGAAVMAGGAPLWETDPADLRILWETDALGVWNTAHATVPHLLRSPASPAFVGVASAAGEHGLFHLAAYCMAKHAVVGIVRGLAADLVGTPVTASAVSPGSTDTAMLRATAAIYDVEVDELAASQSSGRPLTADEVAAVVEFAATAGPVVHGSVLHADGGFRS</sequence>
<protein>
    <submittedName>
        <fullName evidence="3">SDR family mycofactocin-dependent oxidoreductase</fullName>
        <ecNumber evidence="3">1.1.99.-</ecNumber>
    </submittedName>
</protein>
<dbReference type="PANTHER" id="PTHR43639">
    <property type="entry name" value="OXIDOREDUCTASE, SHORT-CHAIN DEHYDROGENASE/REDUCTASE FAMILY (AFU_ORTHOLOGUE AFUA_5G02870)"/>
    <property type="match status" value="1"/>
</dbReference>
<reference evidence="3" key="1">
    <citation type="submission" date="2021-06" db="EMBL/GenBank/DDBJ databases">
        <title>Complete genome sequence of Nocardioides sp. G188.</title>
        <authorList>
            <person name="Im W.-T."/>
        </authorList>
    </citation>
    <scope>NUCLEOTIDE SEQUENCE</scope>
    <source>
        <strain evidence="3">G188</strain>
    </source>
</reference>
<accession>A0A975XZ56</accession>
<gene>
    <name evidence="3" type="ORF">KRR39_16385</name>
</gene>
<evidence type="ECO:0000313" key="4">
    <source>
        <dbReference type="Proteomes" id="UP000683575"/>
    </source>
</evidence>
<proteinExistence type="inferred from homology"/>
<dbReference type="Proteomes" id="UP000683575">
    <property type="component" value="Chromosome"/>
</dbReference>
<dbReference type="EMBL" id="CP077062">
    <property type="protein sequence ID" value="QWZ07070.1"/>
    <property type="molecule type" value="Genomic_DNA"/>
</dbReference>
<keyword evidence="4" id="KW-1185">Reference proteome</keyword>
<dbReference type="InterPro" id="IPR002347">
    <property type="entry name" value="SDR_fam"/>
</dbReference>
<dbReference type="PANTHER" id="PTHR43639:SF1">
    <property type="entry name" value="SHORT-CHAIN DEHYDROGENASE_REDUCTASE FAMILY PROTEIN"/>
    <property type="match status" value="1"/>
</dbReference>
<dbReference type="CDD" id="cd05233">
    <property type="entry name" value="SDR_c"/>
    <property type="match status" value="1"/>
</dbReference>
<dbReference type="EC" id="1.1.99.-" evidence="3"/>
<dbReference type="InterPro" id="IPR020904">
    <property type="entry name" value="Sc_DH/Rdtase_CS"/>
</dbReference>